<feature type="region of interest" description="Disordered" evidence="1">
    <location>
        <begin position="869"/>
        <end position="900"/>
    </location>
</feature>
<feature type="compositionally biased region" description="Basic and acidic residues" evidence="1">
    <location>
        <begin position="869"/>
        <end position="880"/>
    </location>
</feature>
<accession>A0A078AM23</accession>
<sequence>MDIEFYRLGKKMIKISNKLTKNRILNFLNPKFWEEQYHQENESKLINTKSKNSKIEKIDNIKQQSQEDNSNTLEHKASAIYDQDDSDDDENIYQIDQLFDFIYYQESYMRNNNNQLQFEPNVRTIIGNFCSYLKTNYEAIYAGTVLMCLQDELEKQQASNENSKNHQLSFKEDFDRIKSTMTQCRFRMDISFLILLINSLKKQGKIIDGDEMSQEKFKHAIDDVFNKLIRRNFQQFQPDPEFFIFKHSKLDEDLVKELSTPIKGDKKSPINFSNDNVEDSLNYLVDLWGTKDSYSDSEDASDNIRKPNRDALKALGIEQIYDSGKRLLFKVNVVIRDCQGKKVVDQQLEKISDIFLKYDHLIQDVCSELVEKVKFMEEEKMIASKNKDAILKGLKMMYEMRDQSPKLDLDWNMKKQCDVRDIQSSIEIYFSFYTIPQYIGLIRDQDLDFLCQEKDEILVNDDDHEDLIRVTKLMDYLQYGDNTEKRIANEDIRFQDLYKPFNKKQLVKSIPYYFKRTSEADNSLFQKDYNVFYYDEIQRKLIYGILRRTYALMAQNLLEYATQIKPVDQLNVALVQKYMGSLLFNQRQLSRVVVMSNLGSKIKEQAIQILKEDLKSSKILNNLCITDKNHDIYIIKTQTEFQNFYLKHQLPDNEQVPFNYDQEEERSSIYREQSPYFRQISHLSKSTQDDFQIPFWLMFQIQDSDENNGEIRLNITYHLPRYKMHSFLNQQGIETEMNRTMQLISNRIRTILLLQIVRDTREMPQRLVLNDNSQRRGTIGSAISRIEFSKFQSYSMISTIKTQNRMENAKNLNERFLQNDSNHSPISTTKNTHMTTNLTETKNTQAQQNQQQSKNQTYTSRFKMRMEKFNKQKPENKEMTENNNNGNDKSVSANEDDSKRNLDQEIKVEEIPKPQQFKVNLMHEYSFPIEYHSIRIDEILKNFRHMLYMFTGVEGFNNLYVTKIGQNVLLIKFQGKQNQEPANTQKHQNQNSGRSFSNGNNVFIETHNFVNDEYINNNTPNQSQQMKNSVYNQGSTVNQFSKPSNQIIMEIYGAYPLNQQQMDPLVHQIESVIKKIIFERILQNSQLSTGQLSRDDLNYIQEADQKIFVLFPISDHILDKYALLRYLRQNLSRYLYSVTLKGDQASNTIQAQNTLNSAGVSSAGLNMNQSHSKLLINKQESFGVLPPTFLSEIQKVHRQSSVSSGDEAFLSNRQDPNQNIVQSESQQQESKILIQGAESQNSYSDNSSECQIQSQEKQIVFKPDDFLLLYNSKMTLGQSQKNKQIQDKMKIYTIESIFRAALATINLYVLNQLDEDIINLNDKDHLNLKVDYQDKLMKHVQKVFDTDLIQDEDEYNSKTLVGLHTFACQVQSCNSNYKSQLPLVYKYNKDSLEMEDNIATRHAEKFYLINNEFEIPLPHNKLANQKYLMIKMSILGSLYEELFIKNLILNVNQAFNELMIEHQITRSFNVFVQSDLLLNEAVTNLSHRNSYSQNFVDPNQLIEKKKTEKKTSHKSQFVQRVEKIENLIQQGKVTITNIVNEMEKIVYGDSNDFFITLIFCLITHYHQEFKSQIQKQRLILKEFKEDYGIVLVIELLNKTTNKKDKTIYFNISSELQVSQYEIIYKELKQYLSRTNTVLRNIHPTFKLVIASLKFNQDIFRSQDKRENIIYKQFQDQILQLDGLKPEPDRTMLDMTPGLKSYNDIKTQVHLNSKSTEEAIYFFKRNFILIISLQDQKLNMKSYNLDKRVLKQTQNIINNQLQWHNNRQDYFKKIVSQKLGTVYTLKDYYSSKYLIKESNIKNIFTADKFIYEEPSKIIEGKQVYQFKRQRGSRSRKRGPRGKQIHDEEQLMKQSQNVADQYLKSIESNFIVLKDLYKRVGIKNEGPDKKELPKERKSSQEIRKLASNKFKSALNRSGQKITEKIYQEDESNDGNRRRIGPKPVVSFQEFIKNKSMLDYLLKINKKTQLHLSSLYVISPSLSPSRMDKIICEKEKLSHKMRRKQNNNMSQKTSYDEKVCSIDVNDKILLSNPLFFHGTKIYRMMAGFFAKVQQSKRASIIYKQSDVNNATSEKPQSKKFALFQTQFKDLIQLVVGNKVIQGNDIPINIKLLINQSKLLFSNTTMLFFDKSIYSQKINLDILEDMNISFNDDKRTDSEYKKYKFRSKVNHSNTEIIPQSTYHFQSSNALLEDIKNLFFEGYTNFLVQKARAYKAYQGNLEISPQIMANVKSKRIITQTNFNNSTNSMRKQTYLEDNMIKVKKPQLHRVKKVSEDFSSVENFGNDRIMEVNSNSSILTSQNTRDEFQLQLFSRRNQERVLVSHQFNDCPDHNNLHSYIVRAKDDCIFIYELNYNNGLIRINVYGLEDILANFPKQILINFKNLNRKDLGKEKKREIVKEEMRLSTKLNTDSFNYDFHSIQIMNIIVNNEKQRKELNLTQYLNNLVSFYKTPPKYARNYVDTVILRIDLGFLNMIKDKEFMQYFMNKIENFGFSSFVLKHFASHKDELKSPLKRFQKDINQDNPFIGFFKSINAAQLQKNQKVVTMQSSNISGNQESQKQQKQSKNDQSQKHKKLQSRVYSMIETLEENKEEEVKRQMSIISDKEKYNIKSSKVLNKLKKKEQNPRYSKEYMTTKLQKQFLNQQRQNQQNNEDFQQVNFKKLFYVEMYDSNIHGEIGPQADTYKKVWNLECKKQELSDSQINIDNFSRDEDQETKNKQKTIIELVFYYICSEERSTEEKSKDLHNSAMNNIANQYLMDSKPKKNNERYQIKDVSIDMYTFINAFNECRKELIKDQLWTKFFDPPKINNKVLQLTDIQISDMLRFSYQYDLKLVEDRYRFFEFLRLMFPNGNYLYNKNSQMKVGIGKKENLLIYNPESKNFLVQIEYNHEGKEIQAFLIRKDDSKKANYKDTESYIGGYSQLQKQKAVISLEKDEMTLVKKLMNYFVFWLYKRAV</sequence>
<reference evidence="2 3" key="1">
    <citation type="submission" date="2014-06" db="EMBL/GenBank/DDBJ databases">
        <authorList>
            <person name="Swart Estienne"/>
        </authorList>
    </citation>
    <scope>NUCLEOTIDE SEQUENCE [LARGE SCALE GENOMIC DNA]</scope>
    <source>
        <strain evidence="2 3">130c</strain>
    </source>
</reference>
<dbReference type="Proteomes" id="UP000039865">
    <property type="component" value="Unassembled WGS sequence"/>
</dbReference>
<proteinExistence type="predicted"/>
<evidence type="ECO:0000313" key="3">
    <source>
        <dbReference type="Proteomes" id="UP000039865"/>
    </source>
</evidence>
<dbReference type="InParanoid" id="A0A078AM23"/>
<evidence type="ECO:0000313" key="2">
    <source>
        <dbReference type="EMBL" id="CDW82921.1"/>
    </source>
</evidence>
<name>A0A078AM23_STYLE</name>
<evidence type="ECO:0000256" key="1">
    <source>
        <dbReference type="SAM" id="MobiDB-lite"/>
    </source>
</evidence>
<keyword evidence="3" id="KW-1185">Reference proteome</keyword>
<protein>
    <submittedName>
        <fullName evidence="2">Uncharacterized protein</fullName>
    </submittedName>
</protein>
<dbReference type="EMBL" id="CCKQ01011368">
    <property type="protein sequence ID" value="CDW82921.1"/>
    <property type="molecule type" value="Genomic_DNA"/>
</dbReference>
<feature type="region of interest" description="Disordered" evidence="1">
    <location>
        <begin position="2540"/>
        <end position="2572"/>
    </location>
</feature>
<organism evidence="2 3">
    <name type="scientific">Stylonychia lemnae</name>
    <name type="common">Ciliate</name>
    <dbReference type="NCBI Taxonomy" id="5949"/>
    <lineage>
        <taxon>Eukaryota</taxon>
        <taxon>Sar</taxon>
        <taxon>Alveolata</taxon>
        <taxon>Ciliophora</taxon>
        <taxon>Intramacronucleata</taxon>
        <taxon>Spirotrichea</taxon>
        <taxon>Stichotrichia</taxon>
        <taxon>Sporadotrichida</taxon>
        <taxon>Oxytrichidae</taxon>
        <taxon>Stylonychinae</taxon>
        <taxon>Stylonychia</taxon>
    </lineage>
</organism>
<feature type="compositionally biased region" description="Polar residues" evidence="1">
    <location>
        <begin position="2540"/>
        <end position="2549"/>
    </location>
</feature>
<gene>
    <name evidence="2" type="primary">Contig1737.g1887</name>
    <name evidence="2" type="ORF">STYLEM_11958</name>
</gene>